<sequence length="146" mass="15997">MHVRLSDIIQRLDIFCWKAPALVHSDNSIEDKTELPIVKTDILSGNSDISIFESPETENSSNLSGNGHTDTSDSESIILINSEVGTKDDNVNVDDEVDIHDTDLNNMSPTSFVFDYKSDETAIHNTSTSPVISTTPTSSVSRRSVI</sequence>
<dbReference type="EMBL" id="BSXS01000715">
    <property type="protein sequence ID" value="GME73617.1"/>
    <property type="molecule type" value="Genomic_DNA"/>
</dbReference>
<organism evidence="1 2">
    <name type="scientific">Ambrosiozyma monospora</name>
    <name type="common">Yeast</name>
    <name type="synonym">Endomycopsis monosporus</name>
    <dbReference type="NCBI Taxonomy" id="43982"/>
    <lineage>
        <taxon>Eukaryota</taxon>
        <taxon>Fungi</taxon>
        <taxon>Dikarya</taxon>
        <taxon>Ascomycota</taxon>
        <taxon>Saccharomycotina</taxon>
        <taxon>Pichiomycetes</taxon>
        <taxon>Pichiales</taxon>
        <taxon>Pichiaceae</taxon>
        <taxon>Ambrosiozyma</taxon>
    </lineage>
</organism>
<name>A0ACB5SUR1_AMBMO</name>
<gene>
    <name evidence="1" type="ORF">Amon02_000147400</name>
</gene>
<dbReference type="Proteomes" id="UP001165064">
    <property type="component" value="Unassembled WGS sequence"/>
</dbReference>
<protein>
    <submittedName>
        <fullName evidence="1">Unnamed protein product</fullName>
    </submittedName>
</protein>
<accession>A0ACB5SUR1</accession>
<keyword evidence="2" id="KW-1185">Reference proteome</keyword>
<evidence type="ECO:0000313" key="1">
    <source>
        <dbReference type="EMBL" id="GME73617.1"/>
    </source>
</evidence>
<evidence type="ECO:0000313" key="2">
    <source>
        <dbReference type="Proteomes" id="UP001165064"/>
    </source>
</evidence>
<reference evidence="1" key="1">
    <citation type="submission" date="2023-04" db="EMBL/GenBank/DDBJ databases">
        <title>Ambrosiozyma monospora NBRC 10751.</title>
        <authorList>
            <person name="Ichikawa N."/>
            <person name="Sato H."/>
            <person name="Tonouchi N."/>
        </authorList>
    </citation>
    <scope>NUCLEOTIDE SEQUENCE</scope>
    <source>
        <strain evidence="1">NBRC 10751</strain>
    </source>
</reference>
<proteinExistence type="predicted"/>
<comment type="caution">
    <text evidence="1">The sequence shown here is derived from an EMBL/GenBank/DDBJ whole genome shotgun (WGS) entry which is preliminary data.</text>
</comment>